<feature type="region of interest" description="Disordered" evidence="7">
    <location>
        <begin position="1004"/>
        <end position="1027"/>
    </location>
</feature>
<dbReference type="PANTHER" id="PTHR10099">
    <property type="entry name" value="PHOSPHORIBOSYLFORMYLGLYCINAMIDINE SYNTHASE"/>
    <property type="match status" value="1"/>
</dbReference>
<dbReference type="Gene3D" id="3.40.50.880">
    <property type="match status" value="1"/>
</dbReference>
<dbReference type="InterPro" id="IPR041609">
    <property type="entry name" value="PurL_linker"/>
</dbReference>
<feature type="compositionally biased region" description="Polar residues" evidence="7">
    <location>
        <begin position="320"/>
        <end position="335"/>
    </location>
</feature>
<feature type="region of interest" description="Disordered" evidence="7">
    <location>
        <begin position="1173"/>
        <end position="1192"/>
    </location>
</feature>
<evidence type="ECO:0000256" key="6">
    <source>
        <dbReference type="ARBA" id="ARBA00022842"/>
    </source>
</evidence>
<feature type="region of interest" description="Disordered" evidence="7">
    <location>
        <begin position="308"/>
        <end position="342"/>
    </location>
</feature>
<comment type="caution">
    <text evidence="11">The sequence shown here is derived from an EMBL/GenBank/DDBJ whole genome shotgun (WGS) entry which is preliminary data.</text>
</comment>
<dbReference type="Pfam" id="PF02769">
    <property type="entry name" value="AIRS_C"/>
    <property type="match status" value="2"/>
</dbReference>
<gene>
    <name evidence="11" type="primary">PFAS</name>
    <name evidence="11" type="ORF">GZH46_02844</name>
</gene>
<proteinExistence type="predicted"/>
<keyword evidence="6" id="KW-0460">Magnesium</keyword>
<feature type="domain" description="FGAR-AT PurM N-terminal-like" evidence="10">
    <location>
        <begin position="870"/>
        <end position="1046"/>
    </location>
</feature>
<keyword evidence="5" id="KW-0067">ATP-binding</keyword>
<feature type="domain" description="PurM-like C-terminal" evidence="8">
    <location>
        <begin position="1096"/>
        <end position="1171"/>
    </location>
</feature>
<dbReference type="SUPFAM" id="SSF56042">
    <property type="entry name" value="PurM C-terminal domain-like"/>
    <property type="match status" value="2"/>
</dbReference>
<evidence type="ECO:0000313" key="11">
    <source>
        <dbReference type="EMBL" id="KAG9508654.1"/>
    </source>
</evidence>
<dbReference type="InterPro" id="IPR036676">
    <property type="entry name" value="PurM-like_C_sf"/>
</dbReference>
<dbReference type="Gene3D" id="1.10.8.750">
    <property type="entry name" value="Phosphoribosylformylglycinamidine synthase, linker domain"/>
    <property type="match status" value="1"/>
</dbReference>
<evidence type="ECO:0000256" key="3">
    <source>
        <dbReference type="ARBA" id="ARBA00022741"/>
    </source>
</evidence>
<dbReference type="NCBIfam" id="NF003672">
    <property type="entry name" value="PRK05297.1"/>
    <property type="match status" value="1"/>
</dbReference>
<dbReference type="Pfam" id="PF13507">
    <property type="entry name" value="GATase_5"/>
    <property type="match status" value="1"/>
</dbReference>
<dbReference type="SUPFAM" id="SSF82697">
    <property type="entry name" value="PurS-like"/>
    <property type="match status" value="2"/>
</dbReference>
<name>A0ABQ7S5G0_9ACAR</name>
<dbReference type="PROSITE" id="PS51273">
    <property type="entry name" value="GATASE_TYPE_1"/>
    <property type="match status" value="1"/>
</dbReference>
<sequence length="1655" mass="180897">MQAKLQHMRSTLADKFGPEILEEIVLDWLDCEHCFYVWSTLPLSRVELDLVRWLIEPPAFHPKNQQQQQVYGVRSWSHVRALHASRSPDAGQLLIEIGPRLTHCTPFSSNAVAIVRSALQSTREQQQAASSSSSNCDDRYFTRTLSSIERIERSTIYSLRIINNSSSNIAASDDNDERISAEVKRALSDALHDRMVEMVYATPVDSFEPQPQPQSLQKKNGAASEGEDEDEEEEMVDLCNGGADELRRVSQRMGLALDEWDIEMYVDLFVRKLKRNPTVVECFDLAQSNSEHSRHWFFKGVLDIEGREPPRQQQPQAQASTPTNEKPRQQSQTNEEGAEETVEKVIDERKYFYNNRPSLFEMVSETQHYSNRNNVIAFADNSSAVRGYRALHVLRPDDPTCASPMRVHADHTHRHIIFTAETHNFPTGVAPFAGAATGVGGRLRDVHATGRGAHPIAGTAGYSFGSLDGAAMDLSINGREVRRHLRYPTQQLAPPERIAIEASNGASDYGNKFGEPIVAGFARSFGMRLRGGGASWGANGQTSSSQRWEYVKPIMFTGGLGTIDAHNVNKLTPTVGMCVAKVGGPVYRIGMGGGAASSATATTSKGSKGTDGDNDNADELNFHAVQRGDPEMEQKLNRIIRGAIELQPNEANPIFSIHDQGAGGNGNVLKEIVEPLGAIIEAGAFTLGDPTCSTLELWTAEYQESDAILTSEAHRTLLSALSRREKCAVDFVGRVTGDGRVRLVGKPSGITATAHKSGDNVGVEYEPDWLSTTPTEAMSTIATETTIDKRKNEKKTKQLAIDLQLDHVIGKMPRKLFKLRDYSTLPKEDAADSETRAENPLVDRRLLDLCACIGPYALVERVLRVPAVASKRWLTVKVDRCVTGLIAQQQCVGPWHTPVADYACVALTHFDVRGACTAIGEQPIKGLARNGPRANAHMSVAEAITNMMFCCVSAMRDIKCSANWMWAAKLEPEGAKLVDTCAAMCALMSRLGIAVDGGKDSLSMSASVPPAEQNDGRGEAGEQAADQASAELVKAPGTLVVSAYAPVPDIRLKVTPVMHCVPGKSHLLLVDLCTARSSHTRAAKMGGGVASPKKGRLGGSALLQSLGEVGEHLDAPEIDEPHVLVRAFQLIQTLIAQGICTAGHDVSDGGLLVCLIEMALATDCGLRVAIPSSSSGSYARNKDDEQSNSSSSNALNQLDVMSVLFAEECACVIEVTTTTSITSSQHTSIANDGQETDELEQILAQFYQRDIDVHVIGCGSFQDPTVSVAIDARPIMKYTDISALRQQWEAISCALDMRQARRACVRTEYDRMSAPRSASEHGKRTDSEPEWRCTFDMQQLSDTYACPPSVAIDRHLHDLAPRVAVIREEGTNGDREMCASLTLAGFQVFDVTLNDLLLNTGINTSSGSIARQCNQLLAFQGLVFPGGFSYGDVFGSARGFGAVIRFNATLRRQLEQFCRRSTSFTLGVCNGCQLMSLLGLLTLDSGTGNNDDHDHDSDTTDNDDVPLRLTHNNSGRFECRFVNVRIEPTTNAIMLRDMHDSVLGVWVAHAEGKFVIDEQRLGPQQAALRYCDTHGTPTQQYPLNPNGSVSALAGLCSPDGRHLAMMPHPERCTLKWQWPYVAPSIKHAFSYDNNISPWMKMFANAYEFSVAHMKH</sequence>
<dbReference type="SUPFAM" id="SSF109736">
    <property type="entry name" value="FGAM synthase PurL, linker domain"/>
    <property type="match status" value="1"/>
</dbReference>
<dbReference type="Pfam" id="PF18072">
    <property type="entry name" value="FGAR-AT_linker"/>
    <property type="match status" value="1"/>
</dbReference>
<evidence type="ECO:0000256" key="5">
    <source>
        <dbReference type="ARBA" id="ARBA00022840"/>
    </source>
</evidence>
<keyword evidence="12" id="KW-1185">Reference proteome</keyword>
<dbReference type="InterPro" id="IPR036921">
    <property type="entry name" value="PurM-like_N_sf"/>
</dbReference>
<evidence type="ECO:0000259" key="9">
    <source>
        <dbReference type="Pfam" id="PF18072"/>
    </source>
</evidence>
<keyword evidence="2" id="KW-0479">Metal-binding</keyword>
<dbReference type="InterPro" id="IPR036604">
    <property type="entry name" value="PurS-like_sf"/>
</dbReference>
<evidence type="ECO:0000256" key="2">
    <source>
        <dbReference type="ARBA" id="ARBA00022723"/>
    </source>
</evidence>
<dbReference type="InterPro" id="IPR055181">
    <property type="entry name" value="FGAR-AT_PurM_N-like"/>
</dbReference>
<dbReference type="SUPFAM" id="SSF55326">
    <property type="entry name" value="PurM N-terminal domain-like"/>
    <property type="match status" value="2"/>
</dbReference>
<feature type="domain" description="PurM-like C-terminal" evidence="8">
    <location>
        <begin position="576"/>
        <end position="744"/>
    </location>
</feature>
<feature type="region of interest" description="Disordered" evidence="7">
    <location>
        <begin position="598"/>
        <end position="617"/>
    </location>
</feature>
<dbReference type="SMART" id="SM01211">
    <property type="entry name" value="GATase_5"/>
    <property type="match status" value="1"/>
</dbReference>
<evidence type="ECO:0000313" key="12">
    <source>
        <dbReference type="Proteomes" id="UP000825002"/>
    </source>
</evidence>
<evidence type="ECO:0000256" key="1">
    <source>
        <dbReference type="ARBA" id="ARBA00022598"/>
    </source>
</evidence>
<evidence type="ECO:0000256" key="7">
    <source>
        <dbReference type="SAM" id="MobiDB-lite"/>
    </source>
</evidence>
<reference evidence="11 12" key="1">
    <citation type="submission" date="2020-10" db="EMBL/GenBank/DDBJ databases">
        <authorList>
            <person name="Klimov P.B."/>
            <person name="Dyachkov S.M."/>
            <person name="Chetverikov P.E."/>
        </authorList>
    </citation>
    <scope>NUCLEOTIDE SEQUENCE [LARGE SCALE GENOMIC DNA]</scope>
    <source>
        <strain evidence="11">BMOC 18-1129-001#AD2665</strain>
        <tissue evidence="11">Entire mites</tissue>
    </source>
</reference>
<dbReference type="Gene3D" id="3.90.650.10">
    <property type="entry name" value="PurM-like C-terminal domain"/>
    <property type="match status" value="2"/>
</dbReference>
<keyword evidence="3" id="KW-0547">Nucleotide-binding</keyword>
<dbReference type="Pfam" id="PF22689">
    <property type="entry name" value="FGAR-AT_PurM_N-like"/>
    <property type="match status" value="1"/>
</dbReference>
<keyword evidence="1" id="KW-0436">Ligase</keyword>
<evidence type="ECO:0000259" key="10">
    <source>
        <dbReference type="Pfam" id="PF22689"/>
    </source>
</evidence>
<dbReference type="CDD" id="cd02204">
    <property type="entry name" value="PurL_repeat2"/>
    <property type="match status" value="1"/>
</dbReference>
<accession>A0ABQ7S5G0</accession>
<dbReference type="Gene3D" id="3.30.1330.10">
    <property type="entry name" value="PurM-like, N-terminal domain"/>
    <property type="match status" value="2"/>
</dbReference>
<protein>
    <submittedName>
        <fullName evidence="11">Phosphoribosylformylglycinamidine synthase</fullName>
    </submittedName>
</protein>
<feature type="region of interest" description="Disordered" evidence="7">
    <location>
        <begin position="205"/>
        <end position="232"/>
    </location>
</feature>
<dbReference type="InterPro" id="IPR029062">
    <property type="entry name" value="Class_I_gatase-like"/>
</dbReference>
<dbReference type="EMBL" id="JAIFTH010001157">
    <property type="protein sequence ID" value="KAG9508654.1"/>
    <property type="molecule type" value="Genomic_DNA"/>
</dbReference>
<dbReference type="SUPFAM" id="SSF52317">
    <property type="entry name" value="Class I glutamine amidotransferase-like"/>
    <property type="match status" value="1"/>
</dbReference>
<feature type="domain" description="Phosphoribosylformylglycinamidine synthase linker" evidence="9">
    <location>
        <begin position="246"/>
        <end position="295"/>
    </location>
</feature>
<keyword evidence="4" id="KW-0658">Purine biosynthesis</keyword>
<dbReference type="Proteomes" id="UP000825002">
    <property type="component" value="Unassembled WGS sequence"/>
</dbReference>
<evidence type="ECO:0000259" key="8">
    <source>
        <dbReference type="Pfam" id="PF02769"/>
    </source>
</evidence>
<evidence type="ECO:0000256" key="4">
    <source>
        <dbReference type="ARBA" id="ARBA00022755"/>
    </source>
</evidence>
<organism evidence="11 12">
    <name type="scientific">Fragariocoptes setiger</name>
    <dbReference type="NCBI Taxonomy" id="1670756"/>
    <lineage>
        <taxon>Eukaryota</taxon>
        <taxon>Metazoa</taxon>
        <taxon>Ecdysozoa</taxon>
        <taxon>Arthropoda</taxon>
        <taxon>Chelicerata</taxon>
        <taxon>Arachnida</taxon>
        <taxon>Acari</taxon>
        <taxon>Acariformes</taxon>
        <taxon>Trombidiformes</taxon>
        <taxon>Prostigmata</taxon>
        <taxon>Eupodina</taxon>
        <taxon>Eriophyoidea</taxon>
        <taxon>Phytoptidae</taxon>
        <taxon>Fragariocoptes</taxon>
    </lineage>
</organism>
<dbReference type="PANTHER" id="PTHR10099:SF1">
    <property type="entry name" value="PHOSPHORIBOSYLFORMYLGLYCINAMIDINE SYNTHASE"/>
    <property type="match status" value="1"/>
</dbReference>
<dbReference type="InterPro" id="IPR010918">
    <property type="entry name" value="PurM-like_C_dom"/>
</dbReference>
<feature type="compositionally biased region" description="Low complexity" evidence="7">
    <location>
        <begin position="598"/>
        <end position="607"/>
    </location>
</feature>